<gene>
    <name evidence="16" type="primary">cphA</name>
    <name evidence="16" type="ORF">QB898_07140</name>
</gene>
<dbReference type="PROSITE" id="PS50975">
    <property type="entry name" value="ATP_GRASP"/>
    <property type="match status" value="1"/>
</dbReference>
<evidence type="ECO:0000256" key="3">
    <source>
        <dbReference type="ARBA" id="ARBA00011738"/>
    </source>
</evidence>
<dbReference type="InterPro" id="IPR005479">
    <property type="entry name" value="CPAse_ATP-bd"/>
</dbReference>
<dbReference type="InterPro" id="IPR044019">
    <property type="entry name" value="Cyanophycin_syn_N"/>
</dbReference>
<dbReference type="InterPro" id="IPR013221">
    <property type="entry name" value="Mur_ligase_cen"/>
</dbReference>
<dbReference type="GO" id="GO:0005524">
    <property type="term" value="F:ATP binding"/>
    <property type="evidence" value="ECO:0007669"/>
    <property type="project" value="UniProtKB-UniRule"/>
</dbReference>
<dbReference type="NCBIfam" id="NF010623">
    <property type="entry name" value="PRK14016.1"/>
    <property type="match status" value="1"/>
</dbReference>
<dbReference type="RefSeq" id="WP_279524382.1">
    <property type="nucleotide sequence ID" value="NZ_JARVII010000012.1"/>
</dbReference>
<dbReference type="InterPro" id="IPR036565">
    <property type="entry name" value="Mur-like_cat_sf"/>
</dbReference>
<dbReference type="EMBL" id="JARVII010000012">
    <property type="protein sequence ID" value="MDG9699486.1"/>
    <property type="molecule type" value="Genomic_DNA"/>
</dbReference>
<dbReference type="Pfam" id="PF18921">
    <property type="entry name" value="Cyanophycin_syn"/>
    <property type="match status" value="1"/>
</dbReference>
<comment type="function">
    <text evidence="1">Catalyzes the ATP-dependent polymerization of arginine and aspartate to multi-L-arginyl-poly-L-aspartic acid (cyanophycin; a water-insoluble reserve polymer).</text>
</comment>
<comment type="similarity">
    <text evidence="2">In the C-terminal section; belongs to the MurCDEF family.</text>
</comment>
<evidence type="ECO:0000256" key="2">
    <source>
        <dbReference type="ARBA" id="ARBA00009060"/>
    </source>
</evidence>
<comment type="catalytic activity">
    <reaction evidence="11">
        <text>[L-4-(L-arginin-2-N-yl)aspartate](n)-L-aspartate + L-arginine + ATP = [L-4-(L-arginin-2-N-yl)aspartate](n+1) + ADP + phosphate + H(+)</text>
        <dbReference type="Rhea" id="RHEA:23888"/>
        <dbReference type="Rhea" id="RHEA-COMP:13732"/>
        <dbReference type="Rhea" id="RHEA-COMP:13733"/>
        <dbReference type="ChEBI" id="CHEBI:15378"/>
        <dbReference type="ChEBI" id="CHEBI:30616"/>
        <dbReference type="ChEBI" id="CHEBI:32682"/>
        <dbReference type="ChEBI" id="CHEBI:43474"/>
        <dbReference type="ChEBI" id="CHEBI:137986"/>
        <dbReference type="ChEBI" id="CHEBI:137990"/>
        <dbReference type="ChEBI" id="CHEBI:456216"/>
        <dbReference type="EC" id="6.3.2.30"/>
    </reaction>
</comment>
<dbReference type="Gene3D" id="3.90.190.20">
    <property type="entry name" value="Mur ligase, C-terminal domain"/>
    <property type="match status" value="1"/>
</dbReference>
<dbReference type="EC" id="6.3.2.30" evidence="4"/>
<dbReference type="SUPFAM" id="SSF56059">
    <property type="entry name" value="Glutathione synthetase ATP-binding domain-like"/>
    <property type="match status" value="1"/>
</dbReference>
<evidence type="ECO:0000313" key="16">
    <source>
        <dbReference type="EMBL" id="MDG9699486.1"/>
    </source>
</evidence>
<dbReference type="Proteomes" id="UP001237156">
    <property type="component" value="Unassembled WGS sequence"/>
</dbReference>
<feature type="region of interest" description="Disordered" evidence="14">
    <location>
        <begin position="854"/>
        <end position="909"/>
    </location>
</feature>
<evidence type="ECO:0000256" key="7">
    <source>
        <dbReference type="ARBA" id="ARBA00022598"/>
    </source>
</evidence>
<evidence type="ECO:0000256" key="9">
    <source>
        <dbReference type="ARBA" id="ARBA00022840"/>
    </source>
</evidence>
<feature type="compositionally biased region" description="Low complexity" evidence="14">
    <location>
        <begin position="892"/>
        <end position="901"/>
    </location>
</feature>
<dbReference type="PANTHER" id="PTHR23135:SF18">
    <property type="entry name" value="CYANOPHYCIN SYNTHETASE"/>
    <property type="match status" value="1"/>
</dbReference>
<dbReference type="NCBIfam" id="TIGR02068">
    <property type="entry name" value="cya_phycin_syn"/>
    <property type="match status" value="1"/>
</dbReference>
<dbReference type="InterPro" id="IPR018109">
    <property type="entry name" value="Folylpolyglutamate_synth_CS"/>
</dbReference>
<evidence type="ECO:0000313" key="17">
    <source>
        <dbReference type="Proteomes" id="UP001237156"/>
    </source>
</evidence>
<organism evidence="16 17">
    <name type="scientific">Ottowia cancrivicina</name>
    <dbReference type="NCBI Taxonomy" id="3040346"/>
    <lineage>
        <taxon>Bacteria</taxon>
        <taxon>Pseudomonadati</taxon>
        <taxon>Pseudomonadota</taxon>
        <taxon>Betaproteobacteria</taxon>
        <taxon>Burkholderiales</taxon>
        <taxon>Comamonadaceae</taxon>
        <taxon>Ottowia</taxon>
    </lineage>
</organism>
<proteinExistence type="inferred from homology"/>
<evidence type="ECO:0000256" key="10">
    <source>
        <dbReference type="ARBA" id="ARBA00031353"/>
    </source>
</evidence>
<dbReference type="GO" id="GO:0046872">
    <property type="term" value="F:metal ion binding"/>
    <property type="evidence" value="ECO:0007669"/>
    <property type="project" value="InterPro"/>
</dbReference>
<comment type="subunit">
    <text evidence="3">Homodimer.</text>
</comment>
<reference evidence="16 17" key="1">
    <citation type="submission" date="2023-04" db="EMBL/GenBank/DDBJ databases">
        <title>Ottowia paracancer sp. nov., isolated from human stomach.</title>
        <authorList>
            <person name="Song Y."/>
        </authorList>
    </citation>
    <scope>NUCLEOTIDE SEQUENCE [LARGE SCALE GENOMIC DNA]</scope>
    <source>
        <strain evidence="16 17">10c7w1</strain>
    </source>
</reference>
<keyword evidence="17" id="KW-1185">Reference proteome</keyword>
<dbReference type="InterPro" id="IPR004101">
    <property type="entry name" value="Mur_ligase_C"/>
</dbReference>
<accession>A0AAW6RMB6</accession>
<dbReference type="Pfam" id="PF02875">
    <property type="entry name" value="Mur_ligase_C"/>
    <property type="match status" value="1"/>
</dbReference>
<evidence type="ECO:0000256" key="5">
    <source>
        <dbReference type="ARBA" id="ARBA00013005"/>
    </source>
</evidence>
<evidence type="ECO:0000256" key="14">
    <source>
        <dbReference type="SAM" id="MobiDB-lite"/>
    </source>
</evidence>
<dbReference type="Pfam" id="PF02786">
    <property type="entry name" value="CPSase_L_D2"/>
    <property type="match status" value="1"/>
</dbReference>
<dbReference type="PANTHER" id="PTHR23135">
    <property type="entry name" value="MUR LIGASE FAMILY MEMBER"/>
    <property type="match status" value="1"/>
</dbReference>
<evidence type="ECO:0000256" key="1">
    <source>
        <dbReference type="ARBA" id="ARBA00003184"/>
    </source>
</evidence>
<feature type="compositionally biased region" description="Low complexity" evidence="14">
    <location>
        <begin position="865"/>
        <end position="885"/>
    </location>
</feature>
<feature type="domain" description="ATP-grasp" evidence="15">
    <location>
        <begin position="207"/>
        <end position="459"/>
    </location>
</feature>
<dbReference type="Pfam" id="PF08245">
    <property type="entry name" value="Mur_ligase_M"/>
    <property type="match status" value="1"/>
</dbReference>
<dbReference type="Gene3D" id="3.30.470.20">
    <property type="entry name" value="ATP-grasp fold, B domain"/>
    <property type="match status" value="2"/>
</dbReference>
<evidence type="ECO:0000256" key="11">
    <source>
        <dbReference type="ARBA" id="ARBA00048094"/>
    </source>
</evidence>
<dbReference type="GO" id="GO:0071161">
    <property type="term" value="F:cyanophycin synthetase activity (L-arginine-adding)"/>
    <property type="evidence" value="ECO:0007669"/>
    <property type="project" value="UniProtKB-EC"/>
</dbReference>
<dbReference type="PROSITE" id="PS01011">
    <property type="entry name" value="FOLYLPOLYGLU_SYNT_1"/>
    <property type="match status" value="1"/>
</dbReference>
<comment type="caution">
    <text evidence="16">The sequence shown here is derived from an EMBL/GenBank/DDBJ whole genome shotgun (WGS) entry which is preliminary data.</text>
</comment>
<dbReference type="InterPro" id="IPR011810">
    <property type="entry name" value="Cya_phycin_syn"/>
</dbReference>
<evidence type="ECO:0000256" key="8">
    <source>
        <dbReference type="ARBA" id="ARBA00022741"/>
    </source>
</evidence>
<evidence type="ECO:0000256" key="4">
    <source>
        <dbReference type="ARBA" id="ARBA00012968"/>
    </source>
</evidence>
<comment type="catalytic activity">
    <reaction evidence="12">
        <text>[L-4-(L-arginin-2-N-yl)aspartate](n) + L-aspartate + ATP = [L-4-(L-arginin-2-N-yl)aspartate](n)-L-aspartate + ADP + phosphate + H(+)</text>
        <dbReference type="Rhea" id="RHEA:13277"/>
        <dbReference type="Rhea" id="RHEA-COMP:13728"/>
        <dbReference type="Rhea" id="RHEA-COMP:13733"/>
        <dbReference type="ChEBI" id="CHEBI:15378"/>
        <dbReference type="ChEBI" id="CHEBI:29991"/>
        <dbReference type="ChEBI" id="CHEBI:30616"/>
        <dbReference type="ChEBI" id="CHEBI:43474"/>
        <dbReference type="ChEBI" id="CHEBI:137986"/>
        <dbReference type="ChEBI" id="CHEBI:137990"/>
        <dbReference type="ChEBI" id="CHEBI:456216"/>
        <dbReference type="EC" id="6.3.2.29"/>
    </reaction>
</comment>
<keyword evidence="9 13" id="KW-0067">ATP-binding</keyword>
<keyword evidence="8 13" id="KW-0547">Nucleotide-binding</keyword>
<evidence type="ECO:0000256" key="6">
    <source>
        <dbReference type="ARBA" id="ARBA00022036"/>
    </source>
</evidence>
<dbReference type="GO" id="GO:0004326">
    <property type="term" value="F:tetrahydrofolylpolyglutamate synthase activity"/>
    <property type="evidence" value="ECO:0007669"/>
    <property type="project" value="InterPro"/>
</dbReference>
<name>A0AAW6RMB6_9BURK</name>
<dbReference type="GO" id="GO:0071160">
    <property type="term" value="F:cyanophycin synthetase activity (L-aspartate-adding)"/>
    <property type="evidence" value="ECO:0007669"/>
    <property type="project" value="UniProtKB-EC"/>
</dbReference>
<evidence type="ECO:0000256" key="13">
    <source>
        <dbReference type="PROSITE-ProRule" id="PRU00409"/>
    </source>
</evidence>
<sequence>MEVTRIRALRGPNLWSRHTAIEAVVSCDESERNLDKAFEKRLRERFPRVGALHVPRSSKPVSMAHVLEQATLALQTQAGCQVTFSRTTPTEEPGVFQVVVQYTEEAVGRLAFARAQELCRAACTGEAFDIAATLAELRDLDEDERLGPSTGAIVEAALKRGIPCRRLTRGSLVQLGWGARQRRIQAAEEDGTSAIAETIAQDKDLTKKVLHSAGVPVPLGRPAADLEDGWAVAQEVGLPVVVKPQGGNQGKGVTVGISSRAHFELAWQEAAQYGDVMVEKYLSGNDYRLLVVGNKLVAAARREPPLVIGDGKHTVRELVAEVNKDPRRGKGHGTSLTQIRIDAIAAACLKGQDLTPESVPPRGQRVILRHNANLSTGGTATDVTDNVHPDVAARAIEAALTVGLDICGVDVICESVLRPLEEQGGGIVEVNAAPGLRMHVSPSFGKGRDVGKAVIEHMFPSGSDGANGRIPLVAVTGTNGKTTTVRLTAHLLATHGLRVGMTNTDGVYANGRQIDSGDCSGPRSARNVLAHPDVDAAVLETARGGLLREGLAFDKCDVAIVTNLGAGDHLGLNYITTLEDLMVLKRVIVLNVAPTGSAVLNAADPNVVAMAARCPGSVVFFAQDGQHPVIKTHLAQGKRVVYVQDGDIVCAERGFEKRLPLSRVPITHKGLIGFQVENALASVGAAWSLGLPWNAIRRGLASFTSDQSAVPGRFNIFDYAGATVIADYGHNPDAINALVSGIRNMPARRRSVVISGAGDRRDEDIREQTRILGAAFDDVILYQDACQRGRADGEVLALLRQGLQGAERASHVEEIHGEFTAIDHALDRLQAGDLCLILIDQVQEALAHIQQRAAKAKRSRKPRAAKAAAPKKPAAKTAAKTAGKAAVKKTAAKTGKTGKTARTGKKAAP</sequence>
<dbReference type="SUPFAM" id="SSF53244">
    <property type="entry name" value="MurD-like peptide ligases, peptide-binding domain"/>
    <property type="match status" value="1"/>
</dbReference>
<dbReference type="InterPro" id="IPR036615">
    <property type="entry name" value="Mur_ligase_C_dom_sf"/>
</dbReference>
<protein>
    <recommendedName>
        <fullName evidence="6">Cyanophycin synthetase</fullName>
        <ecNumber evidence="5">6.3.2.29</ecNumber>
        <ecNumber evidence="4">6.3.2.30</ecNumber>
    </recommendedName>
    <alternativeName>
        <fullName evidence="10">Cyanophycin synthase</fullName>
    </alternativeName>
</protein>
<evidence type="ECO:0000259" key="15">
    <source>
        <dbReference type="PROSITE" id="PS50975"/>
    </source>
</evidence>
<feature type="compositionally biased region" description="Basic residues" evidence="14">
    <location>
        <begin position="854"/>
        <end position="864"/>
    </location>
</feature>
<keyword evidence="7 16" id="KW-0436">Ligase</keyword>
<dbReference type="AlphaFoldDB" id="A0AAW6RMB6"/>
<dbReference type="EC" id="6.3.2.29" evidence="5"/>
<dbReference type="InterPro" id="IPR011761">
    <property type="entry name" value="ATP-grasp"/>
</dbReference>
<dbReference type="SUPFAM" id="SSF53623">
    <property type="entry name" value="MurD-like peptide ligases, catalytic domain"/>
    <property type="match status" value="1"/>
</dbReference>
<evidence type="ECO:0000256" key="12">
    <source>
        <dbReference type="ARBA" id="ARBA00048425"/>
    </source>
</evidence>
<dbReference type="Gene3D" id="3.40.1190.10">
    <property type="entry name" value="Mur-like, catalytic domain"/>
    <property type="match status" value="1"/>
</dbReference>